<dbReference type="KEGG" id="ote:Oter_3136"/>
<dbReference type="SUPFAM" id="SSF50182">
    <property type="entry name" value="Sm-like ribonucleoproteins"/>
    <property type="match status" value="1"/>
</dbReference>
<dbReference type="Gene3D" id="2.30.30.60">
    <property type="match status" value="1"/>
</dbReference>
<feature type="transmembrane region" description="Helical" evidence="5">
    <location>
        <begin position="60"/>
        <end position="79"/>
    </location>
</feature>
<keyword evidence="4 5" id="KW-0472">Membrane</keyword>
<evidence type="ECO:0000256" key="3">
    <source>
        <dbReference type="ARBA" id="ARBA00022989"/>
    </source>
</evidence>
<keyword evidence="8" id="KW-1185">Reference proteome</keyword>
<dbReference type="InterPro" id="IPR006685">
    <property type="entry name" value="MscS_channel_2nd"/>
</dbReference>
<evidence type="ECO:0000313" key="8">
    <source>
        <dbReference type="Proteomes" id="UP000007013"/>
    </source>
</evidence>
<dbReference type="InterPro" id="IPR045275">
    <property type="entry name" value="MscS_archaea/bacteria_type"/>
</dbReference>
<dbReference type="InterPro" id="IPR010920">
    <property type="entry name" value="LSM_dom_sf"/>
</dbReference>
<proteinExistence type="predicted"/>
<gene>
    <name evidence="7" type="ordered locus">Oter_3136</name>
</gene>
<keyword evidence="3 5" id="KW-1133">Transmembrane helix</keyword>
<feature type="transmembrane region" description="Helical" evidence="5">
    <location>
        <begin position="85"/>
        <end position="106"/>
    </location>
</feature>
<protein>
    <recommendedName>
        <fullName evidence="6">Mechanosensitive ion channel MscS domain-containing protein</fullName>
    </recommendedName>
</protein>
<dbReference type="OrthoDB" id="194757at2"/>
<dbReference type="Gene3D" id="1.10.287.1260">
    <property type="match status" value="1"/>
</dbReference>
<dbReference type="HOGENOM" id="CLU_098917_0_0_0"/>
<dbReference type="GO" id="GO:0016020">
    <property type="term" value="C:membrane"/>
    <property type="evidence" value="ECO:0007669"/>
    <property type="project" value="UniProtKB-SubCell"/>
</dbReference>
<dbReference type="eggNOG" id="COG0668">
    <property type="taxonomic scope" value="Bacteria"/>
</dbReference>
<evidence type="ECO:0000256" key="2">
    <source>
        <dbReference type="ARBA" id="ARBA00022692"/>
    </source>
</evidence>
<dbReference type="STRING" id="452637.Oter_3136"/>
<reference evidence="7 8" key="1">
    <citation type="journal article" date="2011" name="J. Bacteriol.">
        <title>Genome sequence of the verrucomicrobium Opitutus terrae PB90-1, an abundant inhabitant of rice paddy soil ecosystems.</title>
        <authorList>
            <person name="van Passel M.W."/>
            <person name="Kant R."/>
            <person name="Palva A."/>
            <person name="Copeland A."/>
            <person name="Lucas S."/>
            <person name="Lapidus A."/>
            <person name="Glavina del Rio T."/>
            <person name="Pitluck S."/>
            <person name="Goltsman E."/>
            <person name="Clum A."/>
            <person name="Sun H."/>
            <person name="Schmutz J."/>
            <person name="Larimer F.W."/>
            <person name="Land M.L."/>
            <person name="Hauser L."/>
            <person name="Kyrpides N."/>
            <person name="Mikhailova N."/>
            <person name="Richardson P.P."/>
            <person name="Janssen P.H."/>
            <person name="de Vos W.M."/>
            <person name="Smidt H."/>
        </authorList>
    </citation>
    <scope>NUCLEOTIDE SEQUENCE [LARGE SCALE GENOMIC DNA]</scope>
    <source>
        <strain evidence="8">DSM 11246 / JCM 15787 / PB90-1</strain>
    </source>
</reference>
<dbReference type="InterPro" id="IPR023408">
    <property type="entry name" value="MscS_beta-dom_sf"/>
</dbReference>
<name>B1ZZL3_OPITP</name>
<evidence type="ECO:0000256" key="4">
    <source>
        <dbReference type="ARBA" id="ARBA00023136"/>
    </source>
</evidence>
<dbReference type="PANTHER" id="PTHR30221">
    <property type="entry name" value="SMALL-CONDUCTANCE MECHANOSENSITIVE CHANNEL"/>
    <property type="match status" value="1"/>
</dbReference>
<evidence type="ECO:0000313" key="7">
    <source>
        <dbReference type="EMBL" id="ACB76416.1"/>
    </source>
</evidence>
<evidence type="ECO:0000256" key="1">
    <source>
        <dbReference type="ARBA" id="ARBA00004370"/>
    </source>
</evidence>
<organism evidence="7 8">
    <name type="scientific">Opitutus terrae (strain DSM 11246 / JCM 15787 / PB90-1)</name>
    <dbReference type="NCBI Taxonomy" id="452637"/>
    <lineage>
        <taxon>Bacteria</taxon>
        <taxon>Pseudomonadati</taxon>
        <taxon>Verrucomicrobiota</taxon>
        <taxon>Opitutia</taxon>
        <taxon>Opitutales</taxon>
        <taxon>Opitutaceae</taxon>
        <taxon>Opitutus</taxon>
    </lineage>
</organism>
<feature type="domain" description="Mechanosensitive ion channel MscS" evidence="6">
    <location>
        <begin position="105"/>
        <end position="165"/>
    </location>
</feature>
<dbReference type="Proteomes" id="UP000007013">
    <property type="component" value="Chromosome"/>
</dbReference>
<evidence type="ECO:0000256" key="5">
    <source>
        <dbReference type="SAM" id="Phobius"/>
    </source>
</evidence>
<dbReference type="EMBL" id="CP001032">
    <property type="protein sequence ID" value="ACB76416.1"/>
    <property type="molecule type" value="Genomic_DNA"/>
</dbReference>
<dbReference type="RefSeq" id="WP_012375945.1">
    <property type="nucleotide sequence ID" value="NC_010571.1"/>
</dbReference>
<dbReference type="PANTHER" id="PTHR30221:SF8">
    <property type="entry name" value="SMALL-CONDUCTANCE MECHANOSENSITIVE CHANNEL"/>
    <property type="match status" value="1"/>
</dbReference>
<sequence length="199" mass="21670">MNIETPDLSHLWPALLAAVPSVLIIIAGAVLANILIGRTLLLIARRTSFTEQEIGPVRRVIKWVITVIALVLIFGAFGLNMGGVWGVLSTILAMVAIGFVAVWSVLSNTLCTLIIMIFRPFAVGDEVEFAGEPVKGRVIDLNFIYTSLDAGDGTVLQVPNNLFFQRVLRRRHARQAVSAAVHLRTKLPDAPEPRPATAR</sequence>
<keyword evidence="2 5" id="KW-0812">Transmembrane</keyword>
<dbReference type="GO" id="GO:0008381">
    <property type="term" value="F:mechanosensitive monoatomic ion channel activity"/>
    <property type="evidence" value="ECO:0007669"/>
    <property type="project" value="InterPro"/>
</dbReference>
<evidence type="ECO:0000259" key="6">
    <source>
        <dbReference type="Pfam" id="PF00924"/>
    </source>
</evidence>
<comment type="subcellular location">
    <subcellularLocation>
        <location evidence="1">Membrane</location>
    </subcellularLocation>
</comment>
<dbReference type="AlphaFoldDB" id="B1ZZL3"/>
<feature type="transmembrane region" description="Helical" evidence="5">
    <location>
        <begin position="12"/>
        <end position="36"/>
    </location>
</feature>
<accession>B1ZZL3</accession>
<dbReference type="Pfam" id="PF00924">
    <property type="entry name" value="MS_channel_2nd"/>
    <property type="match status" value="1"/>
</dbReference>